<feature type="domain" description="Multidrug resistance protein MdtA-like beta-barrel" evidence="7">
    <location>
        <begin position="206"/>
        <end position="291"/>
    </location>
</feature>
<dbReference type="Gene3D" id="1.10.287.470">
    <property type="entry name" value="Helix hairpin bin"/>
    <property type="match status" value="1"/>
</dbReference>
<keyword evidence="3" id="KW-0175">Coiled coil</keyword>
<evidence type="ECO:0000313" key="10">
    <source>
        <dbReference type="Proteomes" id="UP001202180"/>
    </source>
</evidence>
<dbReference type="EMBL" id="JALPRF010000001">
    <property type="protein sequence ID" value="MCK8490315.1"/>
    <property type="molecule type" value="Genomic_DNA"/>
</dbReference>
<dbReference type="RefSeq" id="WP_232558880.1">
    <property type="nucleotide sequence ID" value="NZ_JALPRF010000001.1"/>
</dbReference>
<dbReference type="InterPro" id="IPR058624">
    <property type="entry name" value="MdtA-like_HH"/>
</dbReference>
<dbReference type="Pfam" id="PF25967">
    <property type="entry name" value="RND-MFP_C"/>
    <property type="match status" value="1"/>
</dbReference>
<dbReference type="Gene3D" id="2.40.50.100">
    <property type="match status" value="1"/>
</dbReference>
<dbReference type="SUPFAM" id="SSF111369">
    <property type="entry name" value="HlyD-like secretion proteins"/>
    <property type="match status" value="1"/>
</dbReference>
<gene>
    <name evidence="9" type="ORF">M0L20_00550</name>
</gene>
<evidence type="ECO:0000256" key="4">
    <source>
        <dbReference type="SAM" id="MobiDB-lite"/>
    </source>
</evidence>
<evidence type="ECO:0000259" key="8">
    <source>
        <dbReference type="Pfam" id="PF25967"/>
    </source>
</evidence>
<dbReference type="NCBIfam" id="TIGR01730">
    <property type="entry name" value="RND_mfp"/>
    <property type="match status" value="1"/>
</dbReference>
<evidence type="ECO:0000313" key="9">
    <source>
        <dbReference type="EMBL" id="MCK8490315.1"/>
    </source>
</evidence>
<feature type="coiled-coil region" evidence="3">
    <location>
        <begin position="101"/>
        <end position="128"/>
    </location>
</feature>
<reference evidence="9 10" key="1">
    <citation type="submission" date="2022-04" db="EMBL/GenBank/DDBJ databases">
        <title>Spirosoma sp. strain RP8 genome sequencing and assembly.</title>
        <authorList>
            <person name="Jung Y."/>
        </authorList>
    </citation>
    <scope>NUCLEOTIDE SEQUENCE [LARGE SCALE GENOMIC DNA]</scope>
    <source>
        <strain evidence="9 10">RP8</strain>
    </source>
</reference>
<comment type="caution">
    <text evidence="9">The sequence shown here is derived from an EMBL/GenBank/DDBJ whole genome shotgun (WGS) entry which is preliminary data.</text>
</comment>
<sequence>MKFYSHVLIVAGSIVLASCGGNKNDQQQAPPPPTAVTAVKVAKGSATYYDEFPATVTGLVVVDIQPQVAGNITGIFFQDGQRVRKGQKLYTIDPQQYRASYDQAVANLNVQKANLNRAQKDADRYNTLAQQDAVAKQLVDNANASLEATKMQVAAAQASIQQVATNLKYTTIYAPLDGTIGISQVRLGAAVAPGSTPLNTISSDDPIAADVQVDESEIPRFLQLQSQKTAARDSTFILMLPNGSRYPYPGTIRIVDRAVDPQTGTLRIRIAFPNPNKQLKVGLAANVRVKNSTGQPQILIPYQAVTEQMSEYFVWVVGDSSKVTQKKITLGPRINDKVVVRNGINEGETIVTEGTQKVREGAVVKVTPPGQGGSSAPSSSTNQSASK</sequence>
<dbReference type="Gene3D" id="2.40.30.170">
    <property type="match status" value="1"/>
</dbReference>
<proteinExistence type="inferred from homology"/>
<organism evidence="9 10">
    <name type="scientific">Spirosoma liriopis</name>
    <dbReference type="NCBI Taxonomy" id="2937440"/>
    <lineage>
        <taxon>Bacteria</taxon>
        <taxon>Pseudomonadati</taxon>
        <taxon>Bacteroidota</taxon>
        <taxon>Cytophagia</taxon>
        <taxon>Cytophagales</taxon>
        <taxon>Cytophagaceae</taxon>
        <taxon>Spirosoma</taxon>
    </lineage>
</organism>
<dbReference type="InterPro" id="IPR006143">
    <property type="entry name" value="RND_pump_MFP"/>
</dbReference>
<dbReference type="Gene3D" id="2.40.420.20">
    <property type="match status" value="1"/>
</dbReference>
<dbReference type="InterPro" id="IPR058625">
    <property type="entry name" value="MdtA-like_BSH"/>
</dbReference>
<dbReference type="InterPro" id="IPR058626">
    <property type="entry name" value="MdtA-like_b-barrel"/>
</dbReference>
<comment type="similarity">
    <text evidence="2">Belongs to the membrane fusion protein (MFP) (TC 8.A.1) family.</text>
</comment>
<dbReference type="Pfam" id="PF25917">
    <property type="entry name" value="BSH_RND"/>
    <property type="match status" value="1"/>
</dbReference>
<evidence type="ECO:0000259" key="7">
    <source>
        <dbReference type="Pfam" id="PF25944"/>
    </source>
</evidence>
<dbReference type="PANTHER" id="PTHR30158">
    <property type="entry name" value="ACRA/E-RELATED COMPONENT OF DRUG EFFLUX TRANSPORTER"/>
    <property type="match status" value="1"/>
</dbReference>
<evidence type="ECO:0000256" key="2">
    <source>
        <dbReference type="ARBA" id="ARBA00009477"/>
    </source>
</evidence>
<feature type="compositionally biased region" description="Low complexity" evidence="4">
    <location>
        <begin position="374"/>
        <end position="387"/>
    </location>
</feature>
<comment type="subcellular location">
    <subcellularLocation>
        <location evidence="1">Cell envelope</location>
    </subcellularLocation>
</comment>
<evidence type="ECO:0000259" key="6">
    <source>
        <dbReference type="Pfam" id="PF25917"/>
    </source>
</evidence>
<dbReference type="Proteomes" id="UP001202180">
    <property type="component" value="Unassembled WGS sequence"/>
</dbReference>
<accession>A0ABT0HE92</accession>
<name>A0ABT0HE92_9BACT</name>
<dbReference type="Pfam" id="PF25944">
    <property type="entry name" value="Beta-barrel_RND"/>
    <property type="match status" value="1"/>
</dbReference>
<feature type="domain" description="Multidrug resistance protein MdtA-like C-terminal permuted SH3" evidence="8">
    <location>
        <begin position="298"/>
        <end position="357"/>
    </location>
</feature>
<feature type="region of interest" description="Disordered" evidence="4">
    <location>
        <begin position="365"/>
        <end position="387"/>
    </location>
</feature>
<protein>
    <submittedName>
        <fullName evidence="9">Efflux RND transporter periplasmic adaptor subunit</fullName>
    </submittedName>
</protein>
<evidence type="ECO:0000259" key="5">
    <source>
        <dbReference type="Pfam" id="PF25876"/>
    </source>
</evidence>
<evidence type="ECO:0000256" key="1">
    <source>
        <dbReference type="ARBA" id="ARBA00004196"/>
    </source>
</evidence>
<evidence type="ECO:0000256" key="3">
    <source>
        <dbReference type="SAM" id="Coils"/>
    </source>
</evidence>
<dbReference type="Pfam" id="PF25876">
    <property type="entry name" value="HH_MFP_RND"/>
    <property type="match status" value="1"/>
</dbReference>
<feature type="domain" description="Multidrug resistance protein MdtA-like barrel-sandwich hybrid" evidence="6">
    <location>
        <begin position="61"/>
        <end position="196"/>
    </location>
</feature>
<keyword evidence="10" id="KW-1185">Reference proteome</keyword>
<feature type="domain" description="Multidrug resistance protein MdtA-like alpha-helical hairpin" evidence="5">
    <location>
        <begin position="101"/>
        <end position="170"/>
    </location>
</feature>
<dbReference type="InterPro" id="IPR058627">
    <property type="entry name" value="MdtA-like_C"/>
</dbReference>
<dbReference type="PROSITE" id="PS51257">
    <property type="entry name" value="PROKAR_LIPOPROTEIN"/>
    <property type="match status" value="1"/>
</dbReference>